<dbReference type="SMART" id="SM00061">
    <property type="entry name" value="MATH"/>
    <property type="match status" value="1"/>
</dbReference>
<feature type="compositionally biased region" description="Basic and acidic residues" evidence="7">
    <location>
        <begin position="757"/>
        <end position="776"/>
    </location>
</feature>
<feature type="compositionally biased region" description="Polar residues" evidence="7">
    <location>
        <begin position="678"/>
        <end position="695"/>
    </location>
</feature>
<dbReference type="PROSITE" id="PS50089">
    <property type="entry name" value="ZF_RING_2"/>
    <property type="match status" value="1"/>
</dbReference>
<dbReference type="InterPro" id="IPR008974">
    <property type="entry name" value="TRAF-like"/>
</dbReference>
<keyword evidence="12" id="KW-1185">Reference proteome</keyword>
<dbReference type="PANTHER" id="PTHR36754:SF2">
    <property type="entry name" value="E3 UBIQUITIN-PROTEIN LIGASE TRIM37"/>
    <property type="match status" value="1"/>
</dbReference>
<feature type="region of interest" description="Disordered" evidence="7">
    <location>
        <begin position="501"/>
        <end position="526"/>
    </location>
</feature>
<proteinExistence type="predicted"/>
<dbReference type="CDD" id="cd03773">
    <property type="entry name" value="MATH_TRIM37"/>
    <property type="match status" value="1"/>
</dbReference>
<dbReference type="PANTHER" id="PTHR36754">
    <property type="entry name" value="E3 UBIQUITIN-PROTEIN LIGASE TRIM37"/>
    <property type="match status" value="1"/>
</dbReference>
<dbReference type="SMART" id="SM00336">
    <property type="entry name" value="BBOX"/>
    <property type="match status" value="1"/>
</dbReference>
<dbReference type="PROSITE" id="PS50119">
    <property type="entry name" value="ZF_BBOX"/>
    <property type="match status" value="1"/>
</dbReference>
<reference evidence="11 12" key="1">
    <citation type="submission" date="2023-09" db="EMBL/GenBank/DDBJ databases">
        <title>Nesidiocoris tenuis whole genome shotgun sequence.</title>
        <authorList>
            <person name="Shibata T."/>
            <person name="Shimoda M."/>
            <person name="Kobayashi T."/>
            <person name="Uehara T."/>
        </authorList>
    </citation>
    <scope>NUCLEOTIDE SEQUENCE [LARGE SCALE GENOMIC DNA]</scope>
    <source>
        <strain evidence="11 12">Japan</strain>
    </source>
</reference>
<feature type="compositionally biased region" description="Polar residues" evidence="7">
    <location>
        <begin position="465"/>
        <end position="486"/>
    </location>
</feature>
<dbReference type="Gene3D" id="2.60.210.10">
    <property type="entry name" value="Apoptosis, Tumor Necrosis Factor Receptor Associated Protein 2, Chain A"/>
    <property type="match status" value="1"/>
</dbReference>
<dbReference type="InterPro" id="IPR037299">
    <property type="entry name" value="TRIM37_MATH"/>
</dbReference>
<name>A0ABN7ASY8_9HEMI</name>
<dbReference type="InterPro" id="IPR053003">
    <property type="entry name" value="TRIM_RBCC_E3_ubiq-ligases"/>
</dbReference>
<feature type="compositionally biased region" description="Acidic residues" evidence="7">
    <location>
        <begin position="568"/>
        <end position="580"/>
    </location>
</feature>
<keyword evidence="4 6" id="KW-0863">Zinc-finger</keyword>
<accession>A0ABN7ASY8</accession>
<feature type="region of interest" description="Disordered" evidence="7">
    <location>
        <begin position="465"/>
        <end position="489"/>
    </location>
</feature>
<comment type="subcellular location">
    <subcellularLocation>
        <location evidence="1">Cytoplasm</location>
    </subcellularLocation>
</comment>
<dbReference type="Pfam" id="PF22486">
    <property type="entry name" value="MATH_2"/>
    <property type="match status" value="1"/>
</dbReference>
<dbReference type="SMART" id="SM00502">
    <property type="entry name" value="BBC"/>
    <property type="match status" value="1"/>
</dbReference>
<dbReference type="InterPro" id="IPR013083">
    <property type="entry name" value="Znf_RING/FYVE/PHD"/>
</dbReference>
<sequence>MASRDGNHKNEDEHSVESLAEVFRCFICMEKLRDAHLCPHCSKLCCYICIRRWLTEQRSQCPHCRASLHLHELVNCRWVQDVTQQLDTLQASGNGPSRGDGSDKDKCSIHEEKLSVYCWTCRRCICHQCALWGGTHSGHTFKPLEEVYEQHTTQVKEEVTQLRRRLMELLGLMQEVDRNVEGVRNAKDERVREIRNAVELMIARLDSQLKSKLVTLLSHKTALTAETEHVESLLHEVEHNIKTRSRSELISTSGEISRMIHQIRKKPMSSFVIPTVPADFFSEIVPTYDSSTFMMHPFSQLQLKADPVYSTPLHVNGLCWRLKVYPDGNGVVRGNYLSVFLELTSGLPDSSKYEYRVEMIHQGTRNTNKNIVREFASDFEVGECWGYNRFFRIDLLSSEGYLNTESDTLVLKFQVRPPTFFQKCRDQQWYINQLERMNTQYMEEINSIKQKKSSGSCFILNSKPNAPTTLESEPSHFQSLPSTPATNARGVERLVPPIATIRSPVQSSQSNTSIAPSSQSSASSKRVIPVPLDFNFSLSDSDEAESEECENCEVMTMNFMHQPIEDANSNDENDVDEETASGDNRVDRNNTQRPGQLNITDNSIEDITWQSLEDEIMIMRLFDVTDHHGFLAYDGRYVVPPSPPQGISHLSSNQASGHQRNDSLREFSVLLDAITFEDNGNPSRESVATSSCTEELNSPRLPPLNLRTMKRSSSASSAPQSVPSPQSPVSPIMPPQIENWSQLIRYCQRRNAASSSAERDKPEKDFPARYKGDSSDGKGSPSS</sequence>
<dbReference type="PROSITE" id="PS50144">
    <property type="entry name" value="MATH"/>
    <property type="match status" value="1"/>
</dbReference>
<evidence type="ECO:0000256" key="1">
    <source>
        <dbReference type="ARBA" id="ARBA00004496"/>
    </source>
</evidence>
<dbReference type="SUPFAM" id="SSF49599">
    <property type="entry name" value="TRAF domain-like"/>
    <property type="match status" value="1"/>
</dbReference>
<evidence type="ECO:0000259" key="10">
    <source>
        <dbReference type="PROSITE" id="PS50144"/>
    </source>
</evidence>
<dbReference type="InterPro" id="IPR002083">
    <property type="entry name" value="MATH/TRAF_dom"/>
</dbReference>
<feature type="domain" description="RING-type" evidence="8">
    <location>
        <begin position="25"/>
        <end position="65"/>
    </location>
</feature>
<evidence type="ECO:0000256" key="5">
    <source>
        <dbReference type="ARBA" id="ARBA00022833"/>
    </source>
</evidence>
<evidence type="ECO:0000259" key="9">
    <source>
        <dbReference type="PROSITE" id="PS50119"/>
    </source>
</evidence>
<keyword evidence="2" id="KW-0963">Cytoplasm</keyword>
<feature type="region of interest" description="Disordered" evidence="7">
    <location>
        <begin position="749"/>
        <end position="783"/>
    </location>
</feature>
<dbReference type="InterPro" id="IPR001841">
    <property type="entry name" value="Znf_RING"/>
</dbReference>
<evidence type="ECO:0000259" key="8">
    <source>
        <dbReference type="PROSITE" id="PS50089"/>
    </source>
</evidence>
<evidence type="ECO:0000256" key="6">
    <source>
        <dbReference type="PROSITE-ProRule" id="PRU00024"/>
    </source>
</evidence>
<evidence type="ECO:0000256" key="3">
    <source>
        <dbReference type="ARBA" id="ARBA00022723"/>
    </source>
</evidence>
<evidence type="ECO:0000256" key="4">
    <source>
        <dbReference type="ARBA" id="ARBA00022771"/>
    </source>
</evidence>
<dbReference type="InterPro" id="IPR000315">
    <property type="entry name" value="Znf_B-box"/>
</dbReference>
<protein>
    <submittedName>
        <fullName evidence="11">Tripartite motif containing</fullName>
    </submittedName>
</protein>
<dbReference type="Gene3D" id="3.30.40.10">
    <property type="entry name" value="Zinc/RING finger domain, C3HC4 (zinc finger)"/>
    <property type="match status" value="1"/>
</dbReference>
<dbReference type="InterPro" id="IPR003649">
    <property type="entry name" value="Bbox_C"/>
</dbReference>
<keyword evidence="5" id="KW-0862">Zinc</keyword>
<evidence type="ECO:0000313" key="11">
    <source>
        <dbReference type="EMBL" id="BES95320.1"/>
    </source>
</evidence>
<dbReference type="CDD" id="cd16619">
    <property type="entry name" value="mRING-HC-C4C4_TRIM37_C-VIII"/>
    <property type="match status" value="1"/>
</dbReference>
<feature type="region of interest" description="Disordered" evidence="7">
    <location>
        <begin position="564"/>
        <end position="599"/>
    </location>
</feature>
<organism evidence="11 12">
    <name type="scientific">Nesidiocoris tenuis</name>
    <dbReference type="NCBI Taxonomy" id="355587"/>
    <lineage>
        <taxon>Eukaryota</taxon>
        <taxon>Metazoa</taxon>
        <taxon>Ecdysozoa</taxon>
        <taxon>Arthropoda</taxon>
        <taxon>Hexapoda</taxon>
        <taxon>Insecta</taxon>
        <taxon>Pterygota</taxon>
        <taxon>Neoptera</taxon>
        <taxon>Paraneoptera</taxon>
        <taxon>Hemiptera</taxon>
        <taxon>Heteroptera</taxon>
        <taxon>Panheteroptera</taxon>
        <taxon>Cimicomorpha</taxon>
        <taxon>Miridae</taxon>
        <taxon>Dicyphina</taxon>
        <taxon>Nesidiocoris</taxon>
    </lineage>
</organism>
<dbReference type="Gene3D" id="3.30.160.60">
    <property type="entry name" value="Classic Zinc Finger"/>
    <property type="match status" value="1"/>
</dbReference>
<dbReference type="SUPFAM" id="SSF57845">
    <property type="entry name" value="B-box zinc-binding domain"/>
    <property type="match status" value="1"/>
</dbReference>
<dbReference type="SUPFAM" id="SSF57850">
    <property type="entry name" value="RING/U-box"/>
    <property type="match status" value="1"/>
</dbReference>
<feature type="compositionally biased region" description="Low complexity" evidence="7">
    <location>
        <begin position="696"/>
        <end position="724"/>
    </location>
</feature>
<feature type="compositionally biased region" description="Pro residues" evidence="7">
    <location>
        <begin position="725"/>
        <end position="734"/>
    </location>
</feature>
<dbReference type="CDD" id="cd19779">
    <property type="entry name" value="Bbox2_TRIM37_C-VIII"/>
    <property type="match status" value="1"/>
</dbReference>
<gene>
    <name evidence="11" type="ORF">NTJ_08129</name>
</gene>
<dbReference type="EMBL" id="AP028914">
    <property type="protein sequence ID" value="BES95320.1"/>
    <property type="molecule type" value="Genomic_DNA"/>
</dbReference>
<feature type="domain" description="MATH" evidence="10">
    <location>
        <begin position="288"/>
        <end position="415"/>
    </location>
</feature>
<evidence type="ECO:0000313" key="12">
    <source>
        <dbReference type="Proteomes" id="UP001307889"/>
    </source>
</evidence>
<evidence type="ECO:0000256" key="2">
    <source>
        <dbReference type="ARBA" id="ARBA00022490"/>
    </source>
</evidence>
<dbReference type="Proteomes" id="UP001307889">
    <property type="component" value="Chromosome 6"/>
</dbReference>
<feature type="region of interest" description="Disordered" evidence="7">
    <location>
        <begin position="678"/>
        <end position="735"/>
    </location>
</feature>
<dbReference type="Pfam" id="PF00643">
    <property type="entry name" value="zf-B_box"/>
    <property type="match status" value="1"/>
</dbReference>
<keyword evidence="3" id="KW-0479">Metal-binding</keyword>
<evidence type="ECO:0000256" key="7">
    <source>
        <dbReference type="SAM" id="MobiDB-lite"/>
    </source>
</evidence>
<feature type="domain" description="B box-type" evidence="9">
    <location>
        <begin position="102"/>
        <end position="144"/>
    </location>
</feature>
<feature type="compositionally biased region" description="Low complexity" evidence="7">
    <location>
        <begin position="506"/>
        <end position="524"/>
    </location>
</feature>